<evidence type="ECO:0000256" key="1">
    <source>
        <dbReference type="ARBA" id="ARBA00004123"/>
    </source>
</evidence>
<feature type="transmembrane region" description="Helical" evidence="10">
    <location>
        <begin position="741"/>
        <end position="766"/>
    </location>
</feature>
<feature type="compositionally biased region" description="Basic and acidic residues" evidence="9">
    <location>
        <begin position="1"/>
        <end position="12"/>
    </location>
</feature>
<dbReference type="InterPro" id="IPR003656">
    <property type="entry name" value="Znf_BED"/>
</dbReference>
<dbReference type="SUPFAM" id="SSF53098">
    <property type="entry name" value="Ribonuclease H-like"/>
    <property type="match status" value="1"/>
</dbReference>
<comment type="subcellular location">
    <subcellularLocation>
        <location evidence="1">Nucleus</location>
    </subcellularLocation>
</comment>
<evidence type="ECO:0000259" key="11">
    <source>
        <dbReference type="Pfam" id="PF02892"/>
    </source>
</evidence>
<name>A0A819K865_9BILA</name>
<dbReference type="GO" id="GO:0046983">
    <property type="term" value="F:protein dimerization activity"/>
    <property type="evidence" value="ECO:0007669"/>
    <property type="project" value="InterPro"/>
</dbReference>
<dbReference type="InterPro" id="IPR008906">
    <property type="entry name" value="HATC_C_dom"/>
</dbReference>
<protein>
    <submittedName>
        <fullName evidence="13">Uncharacterized protein</fullName>
    </submittedName>
</protein>
<feature type="region of interest" description="Disordered" evidence="9">
    <location>
        <begin position="1"/>
        <end position="23"/>
    </location>
</feature>
<accession>A0A819K865</accession>
<proteinExistence type="predicted"/>
<keyword evidence="7" id="KW-0804">Transcription</keyword>
<reference evidence="13" key="1">
    <citation type="submission" date="2021-02" db="EMBL/GenBank/DDBJ databases">
        <authorList>
            <person name="Nowell W R."/>
        </authorList>
    </citation>
    <scope>NUCLEOTIDE SEQUENCE</scope>
</reference>
<dbReference type="SMART" id="SM00614">
    <property type="entry name" value="ZnF_BED"/>
    <property type="match status" value="1"/>
</dbReference>
<evidence type="ECO:0000256" key="3">
    <source>
        <dbReference type="ARBA" id="ARBA00022771"/>
    </source>
</evidence>
<keyword evidence="4" id="KW-0862">Zinc</keyword>
<dbReference type="GO" id="GO:0008270">
    <property type="term" value="F:zinc ion binding"/>
    <property type="evidence" value="ECO:0007669"/>
    <property type="project" value="UniProtKB-KW"/>
</dbReference>
<dbReference type="PANTHER" id="PTHR46481">
    <property type="entry name" value="ZINC FINGER BED DOMAIN-CONTAINING PROTEIN 4"/>
    <property type="match status" value="1"/>
</dbReference>
<evidence type="ECO:0000313" key="14">
    <source>
        <dbReference type="Proteomes" id="UP000663868"/>
    </source>
</evidence>
<keyword evidence="6" id="KW-0238">DNA-binding</keyword>
<evidence type="ECO:0000256" key="2">
    <source>
        <dbReference type="ARBA" id="ARBA00022723"/>
    </source>
</evidence>
<evidence type="ECO:0000256" key="8">
    <source>
        <dbReference type="ARBA" id="ARBA00023242"/>
    </source>
</evidence>
<evidence type="ECO:0000256" key="4">
    <source>
        <dbReference type="ARBA" id="ARBA00022833"/>
    </source>
</evidence>
<comment type="caution">
    <text evidence="13">The sequence shown here is derived from an EMBL/GenBank/DDBJ whole genome shotgun (WGS) entry which is preliminary data.</text>
</comment>
<evidence type="ECO:0000256" key="9">
    <source>
        <dbReference type="SAM" id="MobiDB-lite"/>
    </source>
</evidence>
<gene>
    <name evidence="13" type="ORF">KXQ929_LOCUS25280</name>
</gene>
<keyword evidence="10" id="KW-0472">Membrane</keyword>
<dbReference type="GO" id="GO:0003677">
    <property type="term" value="F:DNA binding"/>
    <property type="evidence" value="ECO:0007669"/>
    <property type="project" value="UniProtKB-KW"/>
</dbReference>
<evidence type="ECO:0000256" key="5">
    <source>
        <dbReference type="ARBA" id="ARBA00023015"/>
    </source>
</evidence>
<feature type="transmembrane region" description="Helical" evidence="10">
    <location>
        <begin position="801"/>
        <end position="823"/>
    </location>
</feature>
<evidence type="ECO:0000256" key="6">
    <source>
        <dbReference type="ARBA" id="ARBA00023125"/>
    </source>
</evidence>
<dbReference type="GO" id="GO:0005634">
    <property type="term" value="C:nucleus"/>
    <property type="evidence" value="ECO:0007669"/>
    <property type="project" value="UniProtKB-SubCell"/>
</dbReference>
<dbReference type="Pfam" id="PF02892">
    <property type="entry name" value="zf-BED"/>
    <property type="match status" value="1"/>
</dbReference>
<keyword evidence="3" id="KW-0863">Zinc-finger</keyword>
<keyword evidence="10" id="KW-0812">Transmembrane</keyword>
<keyword evidence="2" id="KW-0479">Metal-binding</keyword>
<evidence type="ECO:0000256" key="7">
    <source>
        <dbReference type="ARBA" id="ARBA00023163"/>
    </source>
</evidence>
<keyword evidence="10" id="KW-1133">Transmembrane helix</keyword>
<sequence length="883" mass="102084">MDEENTDIHHSIDTNSMDTDQTNDNNVTSVWNYMEKQKNEKAKCKCGVILSRKNGATTGLRKHLYQVHKLQEFGVTSTKIRSKSCQISPEQKKKIDSLIIKCIIEDGRSFSDMGQSGILKVFDHLVEGYVPPHRNTVQRNLKRLESECKALLIKELSIIQSVGVTCDFWSDKRLYSYICLTGHYISPNNEFISKILSFTSFHQRHFSSNISMIIKNELKELNVFEKTRSVTTDGAANMLKAVEMLGDGIAHRLHLVICNGLGFWIRTKRDSSSVVPTTSNNTDDIDSDQEDLGDDIQIMSQALPVNNFSNSTASSNQSLVTTNQNFNINYDDIIMNETSTDEELDELSMDIMDNWSIDLIEYVDPTTCDAIHQHVGEVMKKCRSFVKLINKSSILMNHISNLKKYFRINRSLQLDCKSRWNSSYHLVEGMLIYKKLIYKINSEKYDIGLNKKQITKLSSIELNQDDWKMLELIEFILKPVVHATELVSGSKYPTIGLSYFAIFQIRAFLEDDDDHSISDWKILYYLKSLLLKQVQKYFFDNSTQLKTMKIHSYFDPIGYGCLTRREQRQCETNIVELNEQLANEEVVDEIDINQTQSQINNQRKVEQSKHSAMTKFMHSIGKTFTAPSSSSVITSNKKKLMDEISVYRSLAQREYNSIVHEEKYPNAMNFWNVHRIQLKNLYKLATYHLVTSATSVASESAFSTASYLLHGIEQGFIKNFLTYIEQEQINLNKKYGIYSTIFYWLSIIIMFINIYILFWIIFIWYIDLLHLSIFIFVTINGLSISSISPTTIGWIKQFLSLSPIELIFILSSNATASIIQYNYSKQENKNKNKINIHQDTILQTFIQHNQQDDYFPTMKINNISLRVTFQKKSFKYNVTLFSS</sequence>
<keyword evidence="8" id="KW-0539">Nucleus</keyword>
<feature type="compositionally biased region" description="Polar residues" evidence="9">
    <location>
        <begin position="13"/>
        <end position="23"/>
    </location>
</feature>
<evidence type="ECO:0000313" key="13">
    <source>
        <dbReference type="EMBL" id="CAF3945241.1"/>
    </source>
</evidence>
<feature type="domain" description="BED-type" evidence="11">
    <location>
        <begin position="30"/>
        <end position="69"/>
    </location>
</feature>
<dbReference type="InterPro" id="IPR052035">
    <property type="entry name" value="ZnF_BED_domain_contain"/>
</dbReference>
<evidence type="ECO:0000259" key="12">
    <source>
        <dbReference type="Pfam" id="PF05699"/>
    </source>
</evidence>
<feature type="domain" description="HAT C-terminal dimerisation" evidence="12">
    <location>
        <begin position="666"/>
        <end position="705"/>
    </location>
</feature>
<evidence type="ECO:0000256" key="10">
    <source>
        <dbReference type="SAM" id="Phobius"/>
    </source>
</evidence>
<dbReference type="Pfam" id="PF05699">
    <property type="entry name" value="Dimer_Tnp_hAT"/>
    <property type="match status" value="1"/>
</dbReference>
<keyword evidence="5" id="KW-0805">Transcription regulation</keyword>
<dbReference type="PANTHER" id="PTHR46481:SF10">
    <property type="entry name" value="ZINC FINGER BED DOMAIN-CONTAINING PROTEIN 39"/>
    <property type="match status" value="1"/>
</dbReference>
<dbReference type="Proteomes" id="UP000663868">
    <property type="component" value="Unassembled WGS sequence"/>
</dbReference>
<dbReference type="AlphaFoldDB" id="A0A819K865"/>
<dbReference type="InterPro" id="IPR012337">
    <property type="entry name" value="RNaseH-like_sf"/>
</dbReference>
<organism evidence="13 14">
    <name type="scientific">Adineta steineri</name>
    <dbReference type="NCBI Taxonomy" id="433720"/>
    <lineage>
        <taxon>Eukaryota</taxon>
        <taxon>Metazoa</taxon>
        <taxon>Spiralia</taxon>
        <taxon>Gnathifera</taxon>
        <taxon>Rotifera</taxon>
        <taxon>Eurotatoria</taxon>
        <taxon>Bdelloidea</taxon>
        <taxon>Adinetida</taxon>
        <taxon>Adinetidae</taxon>
        <taxon>Adineta</taxon>
    </lineage>
</organism>
<feature type="transmembrane region" description="Helical" evidence="10">
    <location>
        <begin position="773"/>
        <end position="795"/>
    </location>
</feature>
<dbReference type="EMBL" id="CAJOBB010002176">
    <property type="protein sequence ID" value="CAF3945241.1"/>
    <property type="molecule type" value="Genomic_DNA"/>
</dbReference>